<protein>
    <recommendedName>
        <fullName evidence="3">Transcriptional regulator</fullName>
    </recommendedName>
</protein>
<dbReference type="Proteomes" id="UP000838160">
    <property type="component" value="Unassembled WGS sequence"/>
</dbReference>
<evidence type="ECO:0000313" key="1">
    <source>
        <dbReference type="EMBL" id="CAH0531127.1"/>
    </source>
</evidence>
<keyword evidence="2" id="KW-1185">Reference proteome</keyword>
<dbReference type="RefSeq" id="WP_237487170.1">
    <property type="nucleotide sequence ID" value="NZ_CAKLCM010000004.1"/>
</dbReference>
<dbReference type="EMBL" id="CAKLCM010000004">
    <property type="protein sequence ID" value="CAH0531127.1"/>
    <property type="molecule type" value="Genomic_DNA"/>
</dbReference>
<accession>A0ABM8ZP62</accession>
<reference evidence="1" key="1">
    <citation type="submission" date="2021-12" db="EMBL/GenBank/DDBJ databases">
        <authorList>
            <person name="Rodrigo-Torres L."/>
            <person name="Arahal R. D."/>
            <person name="Lucena T."/>
        </authorList>
    </citation>
    <scope>NUCLEOTIDE SEQUENCE</scope>
    <source>
        <strain evidence="1">CECT 8226</strain>
    </source>
</reference>
<evidence type="ECO:0000313" key="2">
    <source>
        <dbReference type="Proteomes" id="UP000838160"/>
    </source>
</evidence>
<sequence length="103" mass="11496">MELETIRPETLVPFGDDWAQPTGAEVREMLKRCELTGSEAAALVGISDGRTVRKWAAFDPVEVEKAKQEGRKTNMQRIPFAAWAILAECAGFGCIWKNKELTK</sequence>
<name>A0ABM8ZP62_9VIBR</name>
<proteinExistence type="predicted"/>
<comment type="caution">
    <text evidence="1">The sequence shown here is derived from an EMBL/GenBank/DDBJ whole genome shotgun (WGS) entry which is preliminary data.</text>
</comment>
<organism evidence="1 2">
    <name type="scientific">Vibrio hippocampi</name>
    <dbReference type="NCBI Taxonomy" id="654686"/>
    <lineage>
        <taxon>Bacteria</taxon>
        <taxon>Pseudomonadati</taxon>
        <taxon>Pseudomonadota</taxon>
        <taxon>Gammaproteobacteria</taxon>
        <taxon>Vibrionales</taxon>
        <taxon>Vibrionaceae</taxon>
        <taxon>Vibrio</taxon>
    </lineage>
</organism>
<evidence type="ECO:0008006" key="3">
    <source>
        <dbReference type="Google" id="ProtNLM"/>
    </source>
</evidence>
<gene>
    <name evidence="1" type="ORF">VHP8226_04114</name>
</gene>